<feature type="transmembrane region" description="Helical" evidence="1">
    <location>
        <begin position="6"/>
        <end position="35"/>
    </location>
</feature>
<keyword evidence="1" id="KW-0472">Membrane</keyword>
<keyword evidence="1" id="KW-1133">Transmembrane helix</keyword>
<name>A0A285D4S7_9BACI</name>
<sequence length="51" mass="5734">MAKKGIFVNMLAIISFPFFPVKMGAIFLIEFILMISIAGNKKLRETKDQTA</sequence>
<dbReference type="Proteomes" id="UP000219546">
    <property type="component" value="Unassembled WGS sequence"/>
</dbReference>
<keyword evidence="3" id="KW-1185">Reference proteome</keyword>
<reference evidence="2 3" key="1">
    <citation type="submission" date="2017-08" db="EMBL/GenBank/DDBJ databases">
        <authorList>
            <person name="de Groot N.N."/>
        </authorList>
    </citation>
    <scope>NUCLEOTIDE SEQUENCE [LARGE SCALE GENOMIC DNA]</scope>
    <source>
        <strain evidence="2 3">JC228</strain>
    </source>
</reference>
<dbReference type="AlphaFoldDB" id="A0A285D4S7"/>
<evidence type="ECO:0000256" key="1">
    <source>
        <dbReference type="SAM" id="Phobius"/>
    </source>
</evidence>
<proteinExistence type="predicted"/>
<accession>A0A285D4S7</accession>
<evidence type="ECO:0000313" key="3">
    <source>
        <dbReference type="Proteomes" id="UP000219546"/>
    </source>
</evidence>
<keyword evidence="1" id="KW-0812">Transmembrane</keyword>
<organism evidence="2 3">
    <name type="scientific">Bacillus oleivorans</name>
    <dbReference type="NCBI Taxonomy" id="1448271"/>
    <lineage>
        <taxon>Bacteria</taxon>
        <taxon>Bacillati</taxon>
        <taxon>Bacillota</taxon>
        <taxon>Bacilli</taxon>
        <taxon>Bacillales</taxon>
        <taxon>Bacillaceae</taxon>
        <taxon>Bacillus</taxon>
    </lineage>
</organism>
<gene>
    <name evidence="2" type="ORF">SAMN05877753_11079</name>
</gene>
<evidence type="ECO:0000313" key="2">
    <source>
        <dbReference type="EMBL" id="SNX74800.1"/>
    </source>
</evidence>
<protein>
    <submittedName>
        <fullName evidence="2">Uncharacterized protein</fullName>
    </submittedName>
</protein>
<dbReference type="RefSeq" id="WP_179714354.1">
    <property type="nucleotide sequence ID" value="NZ_JBEPMQ010000011.1"/>
</dbReference>
<dbReference type="EMBL" id="OAOP01000010">
    <property type="protein sequence ID" value="SNX74800.1"/>
    <property type="molecule type" value="Genomic_DNA"/>
</dbReference>